<evidence type="ECO:0000313" key="3">
    <source>
        <dbReference type="Proteomes" id="UP000217065"/>
    </source>
</evidence>
<protein>
    <submittedName>
        <fullName evidence="2">Uncharacterized protein</fullName>
    </submittedName>
</protein>
<dbReference type="OrthoDB" id="2455028at2"/>
<keyword evidence="1" id="KW-1133">Transmembrane helix</keyword>
<dbReference type="Proteomes" id="UP000217065">
    <property type="component" value="Unassembled WGS sequence"/>
</dbReference>
<keyword evidence="1" id="KW-0812">Transmembrane</keyword>
<organism evidence="2 3">
    <name type="scientific">Tetzosporium hominis</name>
    <dbReference type="NCBI Taxonomy" id="2020506"/>
    <lineage>
        <taxon>Bacteria</taxon>
        <taxon>Bacillati</taxon>
        <taxon>Bacillota</taxon>
        <taxon>Bacilli</taxon>
        <taxon>Bacillales</taxon>
        <taxon>Caryophanaceae</taxon>
        <taxon>Tetzosporium</taxon>
    </lineage>
</organism>
<dbReference type="EMBL" id="NOKQ01000220">
    <property type="protein sequence ID" value="OZS77653.1"/>
    <property type="molecule type" value="Genomic_DNA"/>
</dbReference>
<comment type="caution">
    <text evidence="2">The sequence shown here is derived from an EMBL/GenBank/DDBJ whole genome shotgun (WGS) entry which is preliminary data.</text>
</comment>
<reference evidence="2 3" key="1">
    <citation type="submission" date="2017-07" db="EMBL/GenBank/DDBJ databases">
        <title>Tetzosporium hominis gen.nov. sp.nov.</title>
        <authorList>
            <person name="Tetz G."/>
            <person name="Tetz V."/>
        </authorList>
    </citation>
    <scope>NUCLEOTIDE SEQUENCE [LARGE SCALE GENOMIC DNA]</scope>
    <source>
        <strain evidence="2 3">VT-49</strain>
    </source>
</reference>
<dbReference type="RefSeq" id="WP_094943553.1">
    <property type="nucleotide sequence ID" value="NZ_NOKQ01000220.1"/>
</dbReference>
<proteinExistence type="predicted"/>
<feature type="transmembrane region" description="Helical" evidence="1">
    <location>
        <begin position="30"/>
        <end position="55"/>
    </location>
</feature>
<evidence type="ECO:0000313" key="2">
    <source>
        <dbReference type="EMBL" id="OZS77653.1"/>
    </source>
</evidence>
<dbReference type="AlphaFoldDB" id="A0A264W258"/>
<feature type="transmembrane region" description="Helical" evidence="1">
    <location>
        <begin position="61"/>
        <end position="80"/>
    </location>
</feature>
<keyword evidence="3" id="KW-1185">Reference proteome</keyword>
<gene>
    <name evidence="2" type="ORF">CF394_10615</name>
</gene>
<evidence type="ECO:0000256" key="1">
    <source>
        <dbReference type="SAM" id="Phobius"/>
    </source>
</evidence>
<sequence length="86" mass="9331">MSDLRFREKLRQVEKAATTSDQVPEKAKRVGVLIVFAFALLLIVGLLTLAVLAAIGSSYGTAIFLTVIGIGLAFIVWNVYRAPKLP</sequence>
<name>A0A264W258_9BACL</name>
<accession>A0A264W258</accession>
<keyword evidence="1" id="KW-0472">Membrane</keyword>